<comment type="caution">
    <text evidence="1">The sequence shown here is derived from an EMBL/GenBank/DDBJ whole genome shotgun (WGS) entry which is preliminary data.</text>
</comment>
<dbReference type="SUPFAM" id="SSF50249">
    <property type="entry name" value="Nucleic acid-binding proteins"/>
    <property type="match status" value="1"/>
</dbReference>
<evidence type="ECO:0000313" key="1">
    <source>
        <dbReference type="EMBL" id="MCI04518.1"/>
    </source>
</evidence>
<keyword evidence="2" id="KW-1185">Reference proteome</keyword>
<dbReference type="AlphaFoldDB" id="A0A392NXH8"/>
<reference evidence="1 2" key="1">
    <citation type="journal article" date="2018" name="Front. Plant Sci.">
        <title>Red Clover (Trifolium pratense) and Zigzag Clover (T. medium) - A Picture of Genomic Similarities and Differences.</title>
        <authorList>
            <person name="Dluhosova J."/>
            <person name="Istvanek J."/>
            <person name="Nedelnik J."/>
            <person name="Repkova J."/>
        </authorList>
    </citation>
    <scope>NUCLEOTIDE SEQUENCE [LARGE SCALE GENOMIC DNA]</scope>
    <source>
        <strain evidence="2">cv. 10/8</strain>
        <tissue evidence="1">Leaf</tissue>
    </source>
</reference>
<organism evidence="1 2">
    <name type="scientific">Trifolium medium</name>
    <dbReference type="NCBI Taxonomy" id="97028"/>
    <lineage>
        <taxon>Eukaryota</taxon>
        <taxon>Viridiplantae</taxon>
        <taxon>Streptophyta</taxon>
        <taxon>Embryophyta</taxon>
        <taxon>Tracheophyta</taxon>
        <taxon>Spermatophyta</taxon>
        <taxon>Magnoliopsida</taxon>
        <taxon>eudicotyledons</taxon>
        <taxon>Gunneridae</taxon>
        <taxon>Pentapetalae</taxon>
        <taxon>rosids</taxon>
        <taxon>fabids</taxon>
        <taxon>Fabales</taxon>
        <taxon>Fabaceae</taxon>
        <taxon>Papilionoideae</taxon>
        <taxon>50 kb inversion clade</taxon>
        <taxon>NPAAA clade</taxon>
        <taxon>Hologalegina</taxon>
        <taxon>IRL clade</taxon>
        <taxon>Trifolieae</taxon>
        <taxon>Trifolium</taxon>
    </lineage>
</organism>
<dbReference type="InterPro" id="IPR012340">
    <property type="entry name" value="NA-bd_OB-fold"/>
</dbReference>
<accession>A0A392NXH8</accession>
<feature type="non-terminal residue" evidence="1">
    <location>
        <position position="1"/>
    </location>
</feature>
<dbReference type="EMBL" id="LXQA010055652">
    <property type="protein sequence ID" value="MCI04518.1"/>
    <property type="molecule type" value="Genomic_DNA"/>
</dbReference>
<name>A0A392NXH8_9FABA</name>
<evidence type="ECO:0000313" key="2">
    <source>
        <dbReference type="Proteomes" id="UP000265520"/>
    </source>
</evidence>
<evidence type="ECO:0008006" key="3">
    <source>
        <dbReference type="Google" id="ProtNLM"/>
    </source>
</evidence>
<sequence>YRFDLKVDDKKNSATFNVFDKAARDFFKISCSDMILSQGTESIAAKDSIPSAISDIVNKSCLFMVDVKPNNINENVNNYIVKRMFDDPVLIGKFGASEIDD</sequence>
<protein>
    <recommendedName>
        <fullName evidence="3">Replication factor A protein</fullName>
    </recommendedName>
</protein>
<gene>
    <name evidence="1" type="ORF">A2U01_0025565</name>
</gene>
<dbReference type="Gene3D" id="2.40.50.140">
    <property type="entry name" value="Nucleic acid-binding proteins"/>
    <property type="match status" value="1"/>
</dbReference>
<proteinExistence type="predicted"/>
<dbReference type="Proteomes" id="UP000265520">
    <property type="component" value="Unassembled WGS sequence"/>
</dbReference>